<evidence type="ECO:0000313" key="5">
    <source>
        <dbReference type="EMBL" id="GAA3358633.1"/>
    </source>
</evidence>
<dbReference type="PRINTS" id="PR00035">
    <property type="entry name" value="HTHGNTR"/>
</dbReference>
<dbReference type="InterPro" id="IPR036388">
    <property type="entry name" value="WH-like_DNA-bd_sf"/>
</dbReference>
<evidence type="ECO:0000313" key="6">
    <source>
        <dbReference type="Proteomes" id="UP001500483"/>
    </source>
</evidence>
<keyword evidence="1" id="KW-0805">Transcription regulation</keyword>
<evidence type="ECO:0000256" key="3">
    <source>
        <dbReference type="ARBA" id="ARBA00023163"/>
    </source>
</evidence>
<dbReference type="SMART" id="SM00895">
    <property type="entry name" value="FCD"/>
    <property type="match status" value="1"/>
</dbReference>
<accession>A0ABP6RU52</accession>
<name>A0ABP6RU52_9PSEU</name>
<dbReference type="Pfam" id="PF00392">
    <property type="entry name" value="GntR"/>
    <property type="match status" value="1"/>
</dbReference>
<dbReference type="InterPro" id="IPR036390">
    <property type="entry name" value="WH_DNA-bd_sf"/>
</dbReference>
<sequence length="239" mass="25918">MVSVLGVDEQNQHGELEPVQRKSTAAIVADQLRSAIMYGSLPPGSQMGEAELASRLGVSRGPLREAMQRLVQEGLLHSEPHRGLFVTTLDADDVADIYLARLAVERAACERIVRHHRVEAVAELTAAQARIVSAAGLGDAIELSDADQEFHETLVRVSGSPRLQRMAQTLLVEKRMCLTALQDKYTADPQTLVDEHAGLVDAIESGDEALLLARLEAHMNDALERLNAFAPLLSESDAS</sequence>
<dbReference type="CDD" id="cd07377">
    <property type="entry name" value="WHTH_GntR"/>
    <property type="match status" value="1"/>
</dbReference>
<dbReference type="PANTHER" id="PTHR43537:SF5">
    <property type="entry name" value="UXU OPERON TRANSCRIPTIONAL REGULATOR"/>
    <property type="match status" value="1"/>
</dbReference>
<keyword evidence="3" id="KW-0804">Transcription</keyword>
<keyword evidence="2" id="KW-0238">DNA-binding</keyword>
<dbReference type="InterPro" id="IPR000524">
    <property type="entry name" value="Tscrpt_reg_HTH_GntR"/>
</dbReference>
<dbReference type="EMBL" id="BAAAYK010000038">
    <property type="protein sequence ID" value="GAA3358633.1"/>
    <property type="molecule type" value="Genomic_DNA"/>
</dbReference>
<dbReference type="PROSITE" id="PS50949">
    <property type="entry name" value="HTH_GNTR"/>
    <property type="match status" value="1"/>
</dbReference>
<feature type="domain" description="HTH gntR-type" evidence="4">
    <location>
        <begin position="22"/>
        <end position="89"/>
    </location>
</feature>
<gene>
    <name evidence="5" type="ORF">GCM10020366_31460</name>
</gene>
<proteinExistence type="predicted"/>
<evidence type="ECO:0000259" key="4">
    <source>
        <dbReference type="PROSITE" id="PS50949"/>
    </source>
</evidence>
<organism evidence="5 6">
    <name type="scientific">Saccharopolyspora gregorii</name>
    <dbReference type="NCBI Taxonomy" id="33914"/>
    <lineage>
        <taxon>Bacteria</taxon>
        <taxon>Bacillati</taxon>
        <taxon>Actinomycetota</taxon>
        <taxon>Actinomycetes</taxon>
        <taxon>Pseudonocardiales</taxon>
        <taxon>Pseudonocardiaceae</taxon>
        <taxon>Saccharopolyspora</taxon>
    </lineage>
</organism>
<dbReference type="Gene3D" id="1.10.10.10">
    <property type="entry name" value="Winged helix-like DNA-binding domain superfamily/Winged helix DNA-binding domain"/>
    <property type="match status" value="1"/>
</dbReference>
<keyword evidence="6" id="KW-1185">Reference proteome</keyword>
<dbReference type="Pfam" id="PF07729">
    <property type="entry name" value="FCD"/>
    <property type="match status" value="1"/>
</dbReference>
<dbReference type="SUPFAM" id="SSF48008">
    <property type="entry name" value="GntR ligand-binding domain-like"/>
    <property type="match status" value="1"/>
</dbReference>
<comment type="caution">
    <text evidence="5">The sequence shown here is derived from an EMBL/GenBank/DDBJ whole genome shotgun (WGS) entry which is preliminary data.</text>
</comment>
<evidence type="ECO:0000256" key="2">
    <source>
        <dbReference type="ARBA" id="ARBA00023125"/>
    </source>
</evidence>
<dbReference type="InterPro" id="IPR011711">
    <property type="entry name" value="GntR_C"/>
</dbReference>
<protein>
    <submittedName>
        <fullName evidence="5">GntR family transcriptional regulator</fullName>
    </submittedName>
</protein>
<evidence type="ECO:0000256" key="1">
    <source>
        <dbReference type="ARBA" id="ARBA00023015"/>
    </source>
</evidence>
<dbReference type="InterPro" id="IPR008920">
    <property type="entry name" value="TF_FadR/GntR_C"/>
</dbReference>
<reference evidence="6" key="1">
    <citation type="journal article" date="2019" name="Int. J. Syst. Evol. Microbiol.">
        <title>The Global Catalogue of Microorganisms (GCM) 10K type strain sequencing project: providing services to taxonomists for standard genome sequencing and annotation.</title>
        <authorList>
            <consortium name="The Broad Institute Genomics Platform"/>
            <consortium name="The Broad Institute Genome Sequencing Center for Infectious Disease"/>
            <person name="Wu L."/>
            <person name="Ma J."/>
        </authorList>
    </citation>
    <scope>NUCLEOTIDE SEQUENCE [LARGE SCALE GENOMIC DNA]</scope>
    <source>
        <strain evidence="6">JCM 9687</strain>
    </source>
</reference>
<dbReference type="SUPFAM" id="SSF46785">
    <property type="entry name" value="Winged helix' DNA-binding domain"/>
    <property type="match status" value="1"/>
</dbReference>
<dbReference type="PANTHER" id="PTHR43537">
    <property type="entry name" value="TRANSCRIPTIONAL REGULATOR, GNTR FAMILY"/>
    <property type="match status" value="1"/>
</dbReference>
<dbReference type="Proteomes" id="UP001500483">
    <property type="component" value="Unassembled WGS sequence"/>
</dbReference>
<dbReference type="Gene3D" id="1.20.120.530">
    <property type="entry name" value="GntR ligand-binding domain-like"/>
    <property type="match status" value="1"/>
</dbReference>
<dbReference type="SMART" id="SM00345">
    <property type="entry name" value="HTH_GNTR"/>
    <property type="match status" value="1"/>
</dbReference>